<keyword evidence="3" id="KW-1185">Reference proteome</keyword>
<dbReference type="EMBL" id="BOMH01000068">
    <property type="protein sequence ID" value="GID69818.1"/>
    <property type="molecule type" value="Genomic_DNA"/>
</dbReference>
<dbReference type="Proteomes" id="UP000619479">
    <property type="component" value="Unassembled WGS sequence"/>
</dbReference>
<keyword evidence="1" id="KW-1133">Transmembrane helix</keyword>
<comment type="caution">
    <text evidence="2">The sequence shown here is derived from an EMBL/GenBank/DDBJ whole genome shotgun (WGS) entry which is preliminary data.</text>
</comment>
<protein>
    <submittedName>
        <fullName evidence="2">Uncharacterized protein</fullName>
    </submittedName>
</protein>
<feature type="transmembrane region" description="Helical" evidence="1">
    <location>
        <begin position="16"/>
        <end position="34"/>
    </location>
</feature>
<name>A0A919M9U5_9ACTN</name>
<gene>
    <name evidence="2" type="ORF">Acy02nite_76990</name>
</gene>
<organism evidence="2 3">
    <name type="scientific">Actinoplanes cyaneus</name>
    <dbReference type="NCBI Taxonomy" id="52696"/>
    <lineage>
        <taxon>Bacteria</taxon>
        <taxon>Bacillati</taxon>
        <taxon>Actinomycetota</taxon>
        <taxon>Actinomycetes</taxon>
        <taxon>Micromonosporales</taxon>
        <taxon>Micromonosporaceae</taxon>
        <taxon>Actinoplanes</taxon>
    </lineage>
</organism>
<proteinExistence type="predicted"/>
<evidence type="ECO:0000256" key="1">
    <source>
        <dbReference type="SAM" id="Phobius"/>
    </source>
</evidence>
<reference evidence="2" key="1">
    <citation type="submission" date="2021-01" db="EMBL/GenBank/DDBJ databases">
        <title>Whole genome shotgun sequence of Actinoplanes cyaneus NBRC 14990.</title>
        <authorList>
            <person name="Komaki H."/>
            <person name="Tamura T."/>
        </authorList>
    </citation>
    <scope>NUCLEOTIDE SEQUENCE</scope>
    <source>
        <strain evidence="2">NBRC 14990</strain>
    </source>
</reference>
<evidence type="ECO:0000313" key="2">
    <source>
        <dbReference type="EMBL" id="GID69818.1"/>
    </source>
</evidence>
<evidence type="ECO:0000313" key="3">
    <source>
        <dbReference type="Proteomes" id="UP000619479"/>
    </source>
</evidence>
<sequence length="252" mass="28782">MDLVSQVLLADSARPVAIWLILIVVSLPALLLLGSPEAMRHPRLAVLEILGQARTYLQERERAEREAVETVRFAEEMRVAAERAHESSQRWQELWRQTEEHAESAWQAWQDAGERLTRARTAAVFAAPGTPRTPAEYVDRERFLHRALERAVANGDLPAEARQRGWDPRLHPVEQEFALLTAVDEHRHSVYRRAAAAERSAWHDAQVAFAAHDSLRQEAADAERRADAVRENLPTRERRLAPARRAWVQRTA</sequence>
<dbReference type="AlphaFoldDB" id="A0A919M9U5"/>
<keyword evidence="1" id="KW-0812">Transmembrane</keyword>
<accession>A0A919M9U5</accession>
<keyword evidence="1" id="KW-0472">Membrane</keyword>
<dbReference type="RefSeq" id="WP_203752741.1">
    <property type="nucleotide sequence ID" value="NZ_BAAAUC010000024.1"/>
</dbReference>